<reference evidence="1" key="1">
    <citation type="submission" date="2018-02" db="EMBL/GenBank/DDBJ databases">
        <title>Rhizophora mucronata_Transcriptome.</title>
        <authorList>
            <person name="Meera S.P."/>
            <person name="Sreeshan A."/>
            <person name="Augustine A."/>
        </authorList>
    </citation>
    <scope>NUCLEOTIDE SEQUENCE</scope>
    <source>
        <tissue evidence="1">Leaf</tissue>
    </source>
</reference>
<protein>
    <submittedName>
        <fullName evidence="1">Uncharacterized protein</fullName>
    </submittedName>
</protein>
<dbReference type="AlphaFoldDB" id="A0A2P2QM76"/>
<organism evidence="1">
    <name type="scientific">Rhizophora mucronata</name>
    <name type="common">Asiatic mangrove</name>
    <dbReference type="NCBI Taxonomy" id="61149"/>
    <lineage>
        <taxon>Eukaryota</taxon>
        <taxon>Viridiplantae</taxon>
        <taxon>Streptophyta</taxon>
        <taxon>Embryophyta</taxon>
        <taxon>Tracheophyta</taxon>
        <taxon>Spermatophyta</taxon>
        <taxon>Magnoliopsida</taxon>
        <taxon>eudicotyledons</taxon>
        <taxon>Gunneridae</taxon>
        <taxon>Pentapetalae</taxon>
        <taxon>rosids</taxon>
        <taxon>fabids</taxon>
        <taxon>Malpighiales</taxon>
        <taxon>Rhizophoraceae</taxon>
        <taxon>Rhizophora</taxon>
    </lineage>
</organism>
<name>A0A2P2QM76_RHIMU</name>
<evidence type="ECO:0000313" key="1">
    <source>
        <dbReference type="EMBL" id="MBX67987.1"/>
    </source>
</evidence>
<proteinExistence type="predicted"/>
<dbReference type="EMBL" id="GGEC01087503">
    <property type="protein sequence ID" value="MBX67987.1"/>
    <property type="molecule type" value="Transcribed_RNA"/>
</dbReference>
<sequence>MHFLSSSMTFVLTEKTISQVIETLMCLTLIPPFSSKLFIEDDHQNLGYSVARDFGKQPLMLSTITVLCTSNIEHNYVHIPNLFP</sequence>
<accession>A0A2P2QM76</accession>